<keyword evidence="13" id="KW-1185">Reference proteome</keyword>
<evidence type="ECO:0000256" key="1">
    <source>
        <dbReference type="ARBA" id="ARBA00004286"/>
    </source>
</evidence>
<reference evidence="12 13" key="1">
    <citation type="journal article" date="2020" name="BMC Genomics">
        <title>Intraspecific diversification of the crop wild relative Brassica cretica Lam. using demographic model selection.</title>
        <authorList>
            <person name="Kioukis A."/>
            <person name="Michalopoulou V.A."/>
            <person name="Briers L."/>
            <person name="Pirintsos S."/>
            <person name="Studholme D.J."/>
            <person name="Pavlidis P."/>
            <person name="Sarris P.F."/>
        </authorList>
    </citation>
    <scope>NUCLEOTIDE SEQUENCE [LARGE SCALE GENOMIC DNA]</scope>
    <source>
        <strain evidence="13">cv. PFS-1207/04</strain>
    </source>
</reference>
<feature type="compositionally biased region" description="Polar residues" evidence="11">
    <location>
        <begin position="277"/>
        <end position="301"/>
    </location>
</feature>
<gene>
    <name evidence="12" type="ORF">DY000_02035064</name>
</gene>
<evidence type="ECO:0000313" key="13">
    <source>
        <dbReference type="Proteomes" id="UP000266723"/>
    </source>
</evidence>
<sequence>MNRYDVKCATSRTIKDKGNHIHEAPSNLSDEFSGELQARTSPFFLGSNDDRLEREQARAARVAASRRKSVVFARGLQQPEKESDPCFDKQQILELFQNCIKLASENASCTLEAGVKIYSMRVDSVHSEAYKVLGGITRAGHDDTGDNEDAAGSVGNATNQKKQTERKISPLSTLDNVKKFDVAFAVDPLYHQTSAQFDEGGAKGLLLNNLGVYGACQVLFDSQEIPGKLVSSANQHKSETIDLSFAKECVEQMVLNMRQKDEIVPSLRAIISQFDEGNQRPSDTFSCGQKTTESFDTSHGNEASYANDDDGYDNFGASFDYVGQTGASEENFGHNDAEPAYSNFPVQVEPASLQDLDSDDRVENVDDYLFFSLGISSKQNSWAGPDHWKYRKTKGPDDHPASENGSSPPAKKTKKKKQAEPELDFTNALEEEMPDIFAPPKNPKSLLLPASRDPCQAKLPEDCHYQPENLVKLFLLPNVMCIGRRRRKCSARQQNDDYEHAESWGNDNVYDDGPFDNVNDQSDAEDTTNSFISQPRQVNKIEVQYDKASKQVDVQVLKETLWDCLQESPQPPIQDEEHQQEPLENRSFKELLATFPDDCKAAGTTKDISPHLCFICLLHLANEHNLRLIGSQRLGRSNDPSCLKEK</sequence>
<accession>A0ABQ7DVE2</accession>
<evidence type="ECO:0000256" key="7">
    <source>
        <dbReference type="ARBA" id="ARBA00022618"/>
    </source>
</evidence>
<evidence type="ECO:0000256" key="8">
    <source>
        <dbReference type="ARBA" id="ARBA00022776"/>
    </source>
</evidence>
<feature type="region of interest" description="Disordered" evidence="11">
    <location>
        <begin position="277"/>
        <end position="309"/>
    </location>
</feature>
<keyword evidence="7" id="KW-0132">Cell division</keyword>
<evidence type="ECO:0000256" key="3">
    <source>
        <dbReference type="ARBA" id="ARBA00009471"/>
    </source>
</evidence>
<feature type="region of interest" description="Disordered" evidence="11">
    <location>
        <begin position="381"/>
        <end position="420"/>
    </location>
</feature>
<evidence type="ECO:0000256" key="9">
    <source>
        <dbReference type="ARBA" id="ARBA00023067"/>
    </source>
</evidence>
<dbReference type="Pfam" id="PF05786">
    <property type="entry name" value="Cnd2"/>
    <property type="match status" value="2"/>
</dbReference>
<evidence type="ECO:0000256" key="11">
    <source>
        <dbReference type="SAM" id="MobiDB-lite"/>
    </source>
</evidence>
<dbReference type="PANTHER" id="PTHR13108">
    <property type="entry name" value="CONDENSIN COMPLEX SUBUNIT 2"/>
    <property type="match status" value="1"/>
</dbReference>
<protein>
    <recommendedName>
        <fullName evidence="4">Condensin complex subunit 2</fullName>
    </recommendedName>
</protein>
<evidence type="ECO:0000256" key="10">
    <source>
        <dbReference type="ARBA" id="ARBA00023306"/>
    </source>
</evidence>
<comment type="caution">
    <text evidence="12">The sequence shown here is derived from an EMBL/GenBank/DDBJ whole genome shotgun (WGS) entry which is preliminary data.</text>
</comment>
<keyword evidence="10" id="KW-0131">Cell cycle</keyword>
<organism evidence="12 13">
    <name type="scientific">Brassica cretica</name>
    <name type="common">Mustard</name>
    <dbReference type="NCBI Taxonomy" id="69181"/>
    <lineage>
        <taxon>Eukaryota</taxon>
        <taxon>Viridiplantae</taxon>
        <taxon>Streptophyta</taxon>
        <taxon>Embryophyta</taxon>
        <taxon>Tracheophyta</taxon>
        <taxon>Spermatophyta</taxon>
        <taxon>Magnoliopsida</taxon>
        <taxon>eudicotyledons</taxon>
        <taxon>Gunneridae</taxon>
        <taxon>Pentapetalae</taxon>
        <taxon>rosids</taxon>
        <taxon>malvids</taxon>
        <taxon>Brassicales</taxon>
        <taxon>Brassicaceae</taxon>
        <taxon>Brassiceae</taxon>
        <taxon>Brassica</taxon>
    </lineage>
</organism>
<evidence type="ECO:0000256" key="4">
    <source>
        <dbReference type="ARBA" id="ARBA00016065"/>
    </source>
</evidence>
<evidence type="ECO:0000256" key="2">
    <source>
        <dbReference type="ARBA" id="ARBA00004496"/>
    </source>
</evidence>
<dbReference type="InterPro" id="IPR022816">
    <property type="entry name" value="Condensin_barren_su2"/>
</dbReference>
<dbReference type="Proteomes" id="UP000266723">
    <property type="component" value="Unassembled WGS sequence"/>
</dbReference>
<keyword evidence="9" id="KW-0226">DNA condensation</keyword>
<keyword evidence="6" id="KW-0963">Cytoplasm</keyword>
<evidence type="ECO:0000256" key="5">
    <source>
        <dbReference type="ARBA" id="ARBA00022454"/>
    </source>
</evidence>
<name>A0ABQ7DVE2_BRACR</name>
<dbReference type="PIRSF" id="PIRSF017126">
    <property type="entry name" value="Condensin_H"/>
    <property type="match status" value="1"/>
</dbReference>
<feature type="region of interest" description="Disordered" evidence="11">
    <location>
        <begin position="141"/>
        <end position="165"/>
    </location>
</feature>
<evidence type="ECO:0000313" key="12">
    <source>
        <dbReference type="EMBL" id="KAF3581604.1"/>
    </source>
</evidence>
<dbReference type="PANTHER" id="PTHR13108:SF9">
    <property type="entry name" value="CONDENSIN COMPLEX SUBUNIT 2"/>
    <property type="match status" value="1"/>
</dbReference>
<evidence type="ECO:0000256" key="6">
    <source>
        <dbReference type="ARBA" id="ARBA00022490"/>
    </source>
</evidence>
<keyword evidence="5" id="KW-0158">Chromosome</keyword>
<feature type="region of interest" description="Disordered" evidence="11">
    <location>
        <begin position="488"/>
        <end position="533"/>
    </location>
</feature>
<proteinExistence type="inferred from homology"/>
<comment type="subcellular location">
    <subcellularLocation>
        <location evidence="1">Chromosome</location>
    </subcellularLocation>
    <subcellularLocation>
        <location evidence="2">Cytoplasm</location>
    </subcellularLocation>
</comment>
<comment type="similarity">
    <text evidence="3">Belongs to the CND2 (condensin subunit 2) family.</text>
</comment>
<keyword evidence="8" id="KW-0498">Mitosis</keyword>
<dbReference type="EMBL" id="QGKV02000649">
    <property type="protein sequence ID" value="KAF3581604.1"/>
    <property type="molecule type" value="Genomic_DNA"/>
</dbReference>